<dbReference type="EMBL" id="JAEPRB010000170">
    <property type="protein sequence ID" value="KAG2219635.1"/>
    <property type="molecule type" value="Genomic_DNA"/>
</dbReference>
<evidence type="ECO:0000313" key="3">
    <source>
        <dbReference type="EMBL" id="KAG2219635.1"/>
    </source>
</evidence>
<proteinExistence type="predicted"/>
<reference evidence="3 4" key="1">
    <citation type="submission" date="2020-12" db="EMBL/GenBank/DDBJ databases">
        <title>Metabolic potential, ecology and presence of endohyphal bacteria is reflected in genomic diversity of Mucoromycotina.</title>
        <authorList>
            <person name="Muszewska A."/>
            <person name="Okrasinska A."/>
            <person name="Steczkiewicz K."/>
            <person name="Drgas O."/>
            <person name="Orlowska M."/>
            <person name="Perlinska-Lenart U."/>
            <person name="Aleksandrzak-Piekarczyk T."/>
            <person name="Szatraj K."/>
            <person name="Zielenkiewicz U."/>
            <person name="Pilsyk S."/>
            <person name="Malc E."/>
            <person name="Mieczkowski P."/>
            <person name="Kruszewska J.S."/>
            <person name="Biernat P."/>
            <person name="Pawlowska J."/>
        </authorList>
    </citation>
    <scope>NUCLEOTIDE SEQUENCE [LARGE SCALE GENOMIC DNA]</scope>
    <source>
        <strain evidence="3 4">CBS 142.35</strain>
    </source>
</reference>
<evidence type="ECO:0000256" key="1">
    <source>
        <dbReference type="SAM" id="MobiDB-lite"/>
    </source>
</evidence>
<dbReference type="Gene3D" id="1.20.1050.80">
    <property type="entry name" value="VPS9 domain"/>
    <property type="match status" value="1"/>
</dbReference>
<feature type="compositionally biased region" description="Basic and acidic residues" evidence="1">
    <location>
        <begin position="260"/>
        <end position="270"/>
    </location>
</feature>
<evidence type="ECO:0000259" key="2">
    <source>
        <dbReference type="PROSITE" id="PS51205"/>
    </source>
</evidence>
<gene>
    <name evidence="3" type="ORF">INT45_012336</name>
</gene>
<protein>
    <recommendedName>
        <fullName evidence="2">VPS9 domain-containing protein</fullName>
    </recommendedName>
</protein>
<evidence type="ECO:0000313" key="4">
    <source>
        <dbReference type="Proteomes" id="UP000646827"/>
    </source>
</evidence>
<feature type="region of interest" description="Disordered" evidence="1">
    <location>
        <begin position="622"/>
        <end position="654"/>
    </location>
</feature>
<dbReference type="InterPro" id="IPR045046">
    <property type="entry name" value="Vps9-like"/>
</dbReference>
<feature type="compositionally biased region" description="Low complexity" evidence="1">
    <location>
        <begin position="73"/>
        <end position="87"/>
    </location>
</feature>
<dbReference type="PROSITE" id="PS51205">
    <property type="entry name" value="VPS9"/>
    <property type="match status" value="1"/>
</dbReference>
<organism evidence="3 4">
    <name type="scientific">Circinella minor</name>
    <dbReference type="NCBI Taxonomy" id="1195481"/>
    <lineage>
        <taxon>Eukaryota</taxon>
        <taxon>Fungi</taxon>
        <taxon>Fungi incertae sedis</taxon>
        <taxon>Mucoromycota</taxon>
        <taxon>Mucoromycotina</taxon>
        <taxon>Mucoromycetes</taxon>
        <taxon>Mucorales</taxon>
        <taxon>Lichtheimiaceae</taxon>
        <taxon>Circinella</taxon>
    </lineage>
</organism>
<keyword evidence="4" id="KW-1185">Reference proteome</keyword>
<dbReference type="AlphaFoldDB" id="A0A8H7VGH5"/>
<dbReference type="InterPro" id="IPR003123">
    <property type="entry name" value="VPS9"/>
</dbReference>
<feature type="region of interest" description="Disordered" evidence="1">
    <location>
        <begin position="686"/>
        <end position="756"/>
    </location>
</feature>
<feature type="region of interest" description="Disordered" evidence="1">
    <location>
        <begin position="65"/>
        <end position="87"/>
    </location>
</feature>
<accession>A0A8H7VGH5</accession>
<feature type="region of interest" description="Disordered" evidence="1">
    <location>
        <begin position="458"/>
        <end position="503"/>
    </location>
</feature>
<dbReference type="SUPFAM" id="SSF109993">
    <property type="entry name" value="VPS9 domain"/>
    <property type="match status" value="1"/>
</dbReference>
<sequence>MFRFDSFRQSEGPNSSTSTSSSTSTNTEKGRRKSTSSSPVHTNADNNKSINFLQRMTSADTILRSTPSMKRPSFSSLQTSFSSSTTSSMTSSFSIPVPTNSWGMLALSRLRAADDGEFDDIIDLLLTREKALLLLPVSQPSHPSAIIDREFIQDHVIVYQGNHDQVISLSGIRGIFQNDQFITVGLLPSEREVSSIMTGSPAKKSLFDTFSLDPGSINTDCPKYNILASHVQLPLRDDKSITVMLIQKPISKAEVSEWAESQKKNQDNNKEQPTGTLDIKQLSNTVGTNSRVNEFIKTFRKRPPRNLDLASGALLDLLDVFIDEDNMDDEQIDDIESYICYELYDCLFTTPGGDESLQDEALESRIAALNLLDLNMEHLGVIVEDESETEDIEAVVKEAGLQLQQLNSIPDAKGKLNGLVKTHQIIVDAIEGFAEKYRKAKLDGDLEVVQEMKHAMSTVNEEEAHNTNDSKSSSDTTTSSNVKKVEEEKASEPVESPLSPSTELLHADTASITSSIDKKLPTVPSPTADVIDTPTSDHQSLRSASADVLLPLLIFSIVKSNPTSFLSNLRFIQRFRRPSRITGQESYCLTNIMAAVSFLETTNLVGLGLSADKVLSNVTDFNVPPVVPPKPSSLPSSPQQQQQQQQQRNNNDAVGAQQGGLKLMSDVMDSSYRMFDGIGKLWQRDGSMNSSSSSSGGGKGGVPPPASLSSSTSTSSGNMMDQMMNRVRATSTGESELKDMPTNSNNGGSSISKESVKDHSVNRLRSRPDAAFHALLQAPSQFIHSVNNSKNNIDGPLQKFLDKKSVDDLKIGEVAELLADYKRLAAIIKQANLS</sequence>
<dbReference type="GO" id="GO:0005829">
    <property type="term" value="C:cytosol"/>
    <property type="evidence" value="ECO:0007669"/>
    <property type="project" value="TreeGrafter"/>
</dbReference>
<feature type="compositionally biased region" description="Low complexity" evidence="1">
    <location>
        <begin position="707"/>
        <end position="716"/>
    </location>
</feature>
<dbReference type="GO" id="GO:0031267">
    <property type="term" value="F:small GTPase binding"/>
    <property type="evidence" value="ECO:0007669"/>
    <property type="project" value="TreeGrafter"/>
</dbReference>
<dbReference type="PANTHER" id="PTHR23101">
    <property type="entry name" value="RAB GDP/GTP EXCHANGE FACTOR"/>
    <property type="match status" value="1"/>
</dbReference>
<dbReference type="GO" id="GO:0016192">
    <property type="term" value="P:vesicle-mediated transport"/>
    <property type="evidence" value="ECO:0007669"/>
    <property type="project" value="InterPro"/>
</dbReference>
<dbReference type="Proteomes" id="UP000646827">
    <property type="component" value="Unassembled WGS sequence"/>
</dbReference>
<feature type="compositionally biased region" description="Low complexity" evidence="1">
    <location>
        <begin position="633"/>
        <end position="647"/>
    </location>
</feature>
<feature type="domain" description="VPS9" evidence="2">
    <location>
        <begin position="356"/>
        <end position="608"/>
    </location>
</feature>
<feature type="compositionally biased region" description="Polar residues" evidence="1">
    <location>
        <begin position="741"/>
        <end position="753"/>
    </location>
</feature>
<feature type="region of interest" description="Disordered" evidence="1">
    <location>
        <begin position="257"/>
        <end position="276"/>
    </location>
</feature>
<dbReference type="PANTHER" id="PTHR23101:SF25">
    <property type="entry name" value="GTPASE-ACTIVATING PROTEIN AND VPS9 DOMAIN-CONTAINING PROTEIN 1"/>
    <property type="match status" value="1"/>
</dbReference>
<dbReference type="OrthoDB" id="10264848at2759"/>
<comment type="caution">
    <text evidence="3">The sequence shown here is derived from an EMBL/GenBank/DDBJ whole genome shotgun (WGS) entry which is preliminary data.</text>
</comment>
<dbReference type="GO" id="GO:0005085">
    <property type="term" value="F:guanyl-nucleotide exchange factor activity"/>
    <property type="evidence" value="ECO:0007669"/>
    <property type="project" value="InterPro"/>
</dbReference>
<dbReference type="SMART" id="SM00167">
    <property type="entry name" value="VPS9"/>
    <property type="match status" value="1"/>
</dbReference>
<feature type="compositionally biased region" description="Low complexity" evidence="1">
    <location>
        <begin position="14"/>
        <end position="27"/>
    </location>
</feature>
<name>A0A8H7VGH5_9FUNG</name>
<feature type="region of interest" description="Disordered" evidence="1">
    <location>
        <begin position="1"/>
        <end position="51"/>
    </location>
</feature>
<feature type="compositionally biased region" description="Low complexity" evidence="1">
    <location>
        <begin position="469"/>
        <end position="482"/>
    </location>
</feature>
<dbReference type="InterPro" id="IPR037191">
    <property type="entry name" value="VPS9_dom_sf"/>
</dbReference>
<dbReference type="GO" id="GO:0030139">
    <property type="term" value="C:endocytic vesicle"/>
    <property type="evidence" value="ECO:0007669"/>
    <property type="project" value="TreeGrafter"/>
</dbReference>
<dbReference type="Pfam" id="PF02204">
    <property type="entry name" value="VPS9"/>
    <property type="match status" value="1"/>
</dbReference>
<feature type="compositionally biased region" description="Polar residues" evidence="1">
    <location>
        <begin position="35"/>
        <end position="51"/>
    </location>
</feature>
<feature type="compositionally biased region" description="Basic and acidic residues" evidence="1">
    <location>
        <begin position="483"/>
        <end position="492"/>
    </location>
</feature>